<dbReference type="Proteomes" id="UP000261660">
    <property type="component" value="Unplaced"/>
</dbReference>
<organism evidence="9 10">
    <name type="scientific">Labrus bergylta</name>
    <name type="common">ballan wrasse</name>
    <dbReference type="NCBI Taxonomy" id="56723"/>
    <lineage>
        <taxon>Eukaryota</taxon>
        <taxon>Metazoa</taxon>
        <taxon>Chordata</taxon>
        <taxon>Craniata</taxon>
        <taxon>Vertebrata</taxon>
        <taxon>Euteleostomi</taxon>
        <taxon>Actinopterygii</taxon>
        <taxon>Neopterygii</taxon>
        <taxon>Teleostei</taxon>
        <taxon>Neoteleostei</taxon>
        <taxon>Acanthomorphata</taxon>
        <taxon>Eupercaria</taxon>
        <taxon>Labriformes</taxon>
        <taxon>Labridae</taxon>
        <taxon>Labrus</taxon>
    </lineage>
</organism>
<reference evidence="9" key="2">
    <citation type="submission" date="2025-09" db="UniProtKB">
        <authorList>
            <consortium name="Ensembl"/>
        </authorList>
    </citation>
    <scope>IDENTIFICATION</scope>
</reference>
<proteinExistence type="inferred from homology"/>
<evidence type="ECO:0000256" key="8">
    <source>
        <dbReference type="RuleBase" id="RU368087"/>
    </source>
</evidence>
<keyword evidence="3" id="KW-0809">Transit peptide</keyword>
<evidence type="ECO:0000256" key="1">
    <source>
        <dbReference type="ARBA" id="ARBA00004173"/>
    </source>
</evidence>
<protein>
    <recommendedName>
        <fullName evidence="8">ATPase inhibitor, mitochondrial</fullName>
    </recommendedName>
    <alternativeName>
        <fullName evidence="8">ATP synthase F1 subunit epsilon</fullName>
    </alternativeName>
</protein>
<keyword evidence="4" id="KW-0175">Coiled coil</keyword>
<comment type="subunit">
    <text evidence="6 8">Homodimer; represents the active form and is present at a pH value below 6.5. Homotetramer; represents the inactive form and is present at a pH value above 7.0.</text>
</comment>
<evidence type="ECO:0000256" key="3">
    <source>
        <dbReference type="ARBA" id="ARBA00022946"/>
    </source>
</evidence>
<evidence type="ECO:0000256" key="5">
    <source>
        <dbReference type="ARBA" id="ARBA00023128"/>
    </source>
</evidence>
<evidence type="ECO:0000313" key="10">
    <source>
        <dbReference type="Proteomes" id="UP000261660"/>
    </source>
</evidence>
<evidence type="ECO:0000256" key="6">
    <source>
        <dbReference type="ARBA" id="ARBA00026043"/>
    </source>
</evidence>
<dbReference type="PANTHER" id="PTHR48417:SF1">
    <property type="entry name" value="ATP SYNTHASE F1 SUBUNIT EPSILON"/>
    <property type="match status" value="1"/>
</dbReference>
<comment type="subcellular location">
    <subcellularLocation>
        <location evidence="1 8">Mitochondrion</location>
    </subcellularLocation>
</comment>
<dbReference type="AlphaFoldDB" id="A0A3Q3NRJ9"/>
<comment type="function">
    <text evidence="7">Endogenous F(1)F(o)-ATPase inhibitor limiting ATP depletion when the mitochondrial membrane potential falls below a threshold and the F(1)F(o)-ATP synthase starts hydrolyzing ATP to pump protons out of the mitochondrial matrix. Required to avoid the consumption of cellular ATP when the F(1)F(o)-ATP synthase enzyme acts as an ATP hydrolase. Indirectly acts as a regulator of heme synthesis in erythroid tissues: regulates heme synthesis by modulating the mitochondrial pH and redox potential, allowing FECH to efficiently catalyze the incorporation of iron into protoporphyrin IX to produce heme.</text>
</comment>
<sequence length="89" mass="10796">AVYNILITRPFLCFYSQIRLVADLIERWLTRCSVRKAGGAIGKRQVAEEERYFRWKEKEQMEVLRKHHTEETEEIYRHEGKIQKVKDDE</sequence>
<reference evidence="9" key="1">
    <citation type="submission" date="2025-08" db="UniProtKB">
        <authorList>
            <consortium name="Ensembl"/>
        </authorList>
    </citation>
    <scope>IDENTIFICATION</scope>
</reference>
<evidence type="ECO:0000256" key="7">
    <source>
        <dbReference type="ARBA" id="ARBA00046200"/>
    </source>
</evidence>
<dbReference type="PANTHER" id="PTHR48417">
    <property type="entry name" value="ATP SYNTHASE F1 SUBUNIT EPSILON"/>
    <property type="match status" value="1"/>
</dbReference>
<dbReference type="Ensembl" id="ENSLBET00000040139.1">
    <property type="protein sequence ID" value="ENSLBEP00000038545.1"/>
    <property type="gene ID" value="ENSLBEG00000028743.1"/>
</dbReference>
<comment type="function">
    <text evidence="8">Indirectly acts as a regulator of heme synthesis in erythroid tissues: regulates heme synthesis by modulating the mitochondrial pH and redox potential, allowing fech to efficiently catalyze the incorporation of iron into protoporphyrin IX to produce heme.</text>
</comment>
<dbReference type="GO" id="GO:0042030">
    <property type="term" value="F:ATPase inhibitor activity"/>
    <property type="evidence" value="ECO:0007669"/>
    <property type="project" value="UniProtKB-UniRule"/>
</dbReference>
<evidence type="ECO:0000256" key="2">
    <source>
        <dbReference type="ARBA" id="ARBA00010901"/>
    </source>
</evidence>
<dbReference type="Pfam" id="PF04568">
    <property type="entry name" value="IATP"/>
    <property type="match status" value="1"/>
</dbReference>
<dbReference type="Gene3D" id="1.20.5.500">
    <property type="entry name" value="Single helix bin"/>
    <property type="match status" value="1"/>
</dbReference>
<keyword evidence="5 8" id="KW-0496">Mitochondrion</keyword>
<name>A0A3Q3NRJ9_9LABR</name>
<comment type="domain">
    <text evidence="8">Forms an alpha-helical dimer with monomers associated via an antiparallel alpha-helical coiled coil, leaving each N-terminal inhibitory region accessible for interaction with an F1 catalytic domain. The inhibitory N-terminal region binds the alpha(ADP-bound)-beta(ADP-bound) (ATP5F1A-ATP5F1B) interface of F1-ATPase, and also contact the central gamma subunit (ATP5F1C). This dimeric state is favored by pH values below 7.0, and at higher values the dimers associate to form inactive homotetramer, where the inhibitory region is occluded, masking its inhibitory activity.</text>
</comment>
<keyword evidence="10" id="KW-1185">Reference proteome</keyword>
<evidence type="ECO:0000256" key="4">
    <source>
        <dbReference type="ARBA" id="ARBA00023054"/>
    </source>
</evidence>
<evidence type="ECO:0000313" key="9">
    <source>
        <dbReference type="Ensembl" id="ENSLBEP00000038545.1"/>
    </source>
</evidence>
<accession>A0A3Q3NRJ9</accession>
<dbReference type="GO" id="GO:0005739">
    <property type="term" value="C:mitochondrion"/>
    <property type="evidence" value="ECO:0007669"/>
    <property type="project" value="UniProtKB-SubCell"/>
</dbReference>
<dbReference type="SUPFAM" id="SSF64602">
    <property type="entry name" value="F1 ATPase inhibitor, IF1, C-terminal domain"/>
    <property type="match status" value="1"/>
</dbReference>
<comment type="similarity">
    <text evidence="2 8">Belongs to the ATPase inhibitor family.</text>
</comment>
<dbReference type="InterPro" id="IPR007648">
    <property type="entry name" value="ATPase_inhibitor_mt"/>
</dbReference>